<dbReference type="InterPro" id="IPR000073">
    <property type="entry name" value="AB_hydrolase_1"/>
</dbReference>
<feature type="domain" description="AB hydrolase-1" evidence="1">
    <location>
        <begin position="21"/>
        <end position="120"/>
    </location>
</feature>
<accession>A0ABZ3J8F2</accession>
<keyword evidence="2" id="KW-0456">Lyase</keyword>
<dbReference type="Pfam" id="PF00561">
    <property type="entry name" value="Abhydrolase_1"/>
    <property type="match status" value="1"/>
</dbReference>
<evidence type="ECO:0000313" key="2">
    <source>
        <dbReference type="EMBL" id="XFO74585.1"/>
    </source>
</evidence>
<dbReference type="PANTHER" id="PTHR43798">
    <property type="entry name" value="MONOACYLGLYCEROL LIPASE"/>
    <property type="match status" value="1"/>
</dbReference>
<gene>
    <name evidence="2" type="primary">menH</name>
    <name evidence="2" type="ORF">SPACI_046950</name>
</gene>
<keyword evidence="3" id="KW-1185">Reference proteome</keyword>
<name>A0ABZ3J8F2_SPOA4</name>
<sequence>MSYFNFNNKRVYYTEFGTGTPLLLLHGNTASSNMFAEIAERYGKDFKVILIDFLGHGKSDRLNEFPADLWFNEAEQVIAFLREKQYTKVNIIGSSGGALVAMNVALEVPELINKVIADSFEGEKPIKVFTENVEADRENSKHNENARMFYSYMHGSDWEKVVDNDTRAVIRHQKEIGRFFHKDLQSFKPAILLTGSLQDEFVCTLAPNYFEKAYGELISKIGHGKIHLFDTGGHPAMLTNQNSFYQLSMKFLNSKFTL</sequence>
<evidence type="ECO:0000313" key="3">
    <source>
        <dbReference type="Proteomes" id="UP000216052"/>
    </source>
</evidence>
<dbReference type="Gene3D" id="3.40.50.1820">
    <property type="entry name" value="alpha/beta hydrolase"/>
    <property type="match status" value="1"/>
</dbReference>
<dbReference type="GO" id="GO:0070205">
    <property type="term" value="F:2-succinyl-6-hydroxy-2,4-cyclohexadiene-1-carboxylate synthase activity"/>
    <property type="evidence" value="ECO:0007669"/>
    <property type="project" value="UniProtKB-EC"/>
</dbReference>
<proteinExistence type="predicted"/>
<dbReference type="RefSeq" id="WP_093793314.1">
    <property type="nucleotide sequence ID" value="NZ_CP155571.1"/>
</dbReference>
<dbReference type="EMBL" id="CP155571">
    <property type="protein sequence ID" value="XFO74585.1"/>
    <property type="molecule type" value="Genomic_DNA"/>
</dbReference>
<dbReference type="SUPFAM" id="SSF53474">
    <property type="entry name" value="alpha/beta-Hydrolases"/>
    <property type="match status" value="1"/>
</dbReference>
<reference evidence="2" key="1">
    <citation type="submission" date="2024-05" db="EMBL/GenBank/DDBJ databases">
        <title>Isolation and characterization of Sporomusa carbonis sp. nov., a carboxydotrophic hydrogenogen in the genus of Sporomusa isolated from a charcoal burning pile.</title>
        <authorList>
            <person name="Boeer T."/>
            <person name="Rosenbaum F."/>
            <person name="Eysell L."/>
            <person name="Mueller V."/>
            <person name="Daniel R."/>
            <person name="Poehlein A."/>
        </authorList>
    </citation>
    <scope>NUCLEOTIDE SEQUENCE [LARGE SCALE GENOMIC DNA]</scope>
    <source>
        <strain evidence="2">DSM 3132</strain>
    </source>
</reference>
<dbReference type="InterPro" id="IPR050266">
    <property type="entry name" value="AB_hydrolase_sf"/>
</dbReference>
<dbReference type="EC" id="4.2.99.20" evidence="2"/>
<dbReference type="Proteomes" id="UP000216052">
    <property type="component" value="Chromosome"/>
</dbReference>
<dbReference type="InterPro" id="IPR029058">
    <property type="entry name" value="AB_hydrolase_fold"/>
</dbReference>
<dbReference type="PRINTS" id="PR00111">
    <property type="entry name" value="ABHYDROLASE"/>
</dbReference>
<organism evidence="2 3">
    <name type="scientific">Sporomusa acidovorans (strain ATCC 49682 / DSM 3132 / Mol)</name>
    <dbReference type="NCBI Taxonomy" id="1123286"/>
    <lineage>
        <taxon>Bacteria</taxon>
        <taxon>Bacillati</taxon>
        <taxon>Bacillota</taxon>
        <taxon>Negativicutes</taxon>
        <taxon>Selenomonadales</taxon>
        <taxon>Sporomusaceae</taxon>
        <taxon>Sporomusa</taxon>
    </lineage>
</organism>
<protein>
    <submittedName>
        <fullName evidence="2">2-succinyl-6-hydroxy-2, 4-cyclohexadiene-1-carboxylate synthase</fullName>
        <ecNumber evidence="2">4.2.99.20</ecNumber>
    </submittedName>
</protein>
<evidence type="ECO:0000259" key="1">
    <source>
        <dbReference type="Pfam" id="PF00561"/>
    </source>
</evidence>